<dbReference type="InterPro" id="IPR008589">
    <property type="entry name" value="MupG"/>
</dbReference>
<dbReference type="HOGENOM" id="CLU_065324_1_0_9"/>
<dbReference type="InterPro" id="IPR013785">
    <property type="entry name" value="Aldolase_TIM"/>
</dbReference>
<dbReference type="PANTHER" id="PTHR38435">
    <property type="match status" value="1"/>
</dbReference>
<reference evidence="3 4" key="1">
    <citation type="submission" date="2014-06" db="EMBL/GenBank/DDBJ databases">
        <title>Genome characterization of distinct group I Clostridium botulinum lineages.</title>
        <authorList>
            <person name="Giordani F."/>
            <person name="Anselmo A."/>
            <person name="Fillo S."/>
            <person name="Palozzi A.M."/>
            <person name="Fortunato A."/>
            <person name="Gentile B."/>
            <person name="Ciammaruconi A."/>
            <person name="Anniballi F."/>
            <person name="De Medici D."/>
            <person name="Lista F."/>
        </authorList>
    </citation>
    <scope>NUCLEOTIDE SEQUENCE [LARGE SCALE GENOMIC DNA]</scope>
    <source>
        <strain evidence="3 4">B2 450</strain>
    </source>
</reference>
<dbReference type="Pfam" id="PF05913">
    <property type="entry name" value="MupG_C"/>
    <property type="match status" value="1"/>
</dbReference>
<proteinExistence type="predicted"/>
<accession>A0A0D1BPT5</accession>
<dbReference type="Gene3D" id="3.20.20.70">
    <property type="entry name" value="Aldolase class I"/>
    <property type="match status" value="1"/>
</dbReference>
<gene>
    <name evidence="3" type="ORF">N495_17495</name>
</gene>
<dbReference type="PATRIC" id="fig|1379739.3.peg.3877"/>
<feature type="domain" description="6-phospho-N-acetylmuramidase C-terminal" evidence="1">
    <location>
        <begin position="246"/>
        <end position="359"/>
    </location>
</feature>
<dbReference type="SUPFAM" id="SSF50891">
    <property type="entry name" value="Cyclophilin-like"/>
    <property type="match status" value="1"/>
</dbReference>
<dbReference type="AlphaFoldDB" id="A0A0D1BPT5"/>
<dbReference type="InterPro" id="IPR043894">
    <property type="entry name" value="MupG_C"/>
</dbReference>
<dbReference type="RefSeq" id="WP_003483145.1">
    <property type="nucleotide sequence ID" value="NZ_JXSU01000008.1"/>
</dbReference>
<evidence type="ECO:0000313" key="3">
    <source>
        <dbReference type="EMBL" id="KIS22250.1"/>
    </source>
</evidence>
<organism evidence="3 4">
    <name type="scientific">Clostridium botulinum B2 450</name>
    <dbReference type="NCBI Taxonomy" id="1379739"/>
    <lineage>
        <taxon>Bacteria</taxon>
        <taxon>Bacillati</taxon>
        <taxon>Bacillota</taxon>
        <taxon>Clostridia</taxon>
        <taxon>Eubacteriales</taxon>
        <taxon>Clostridiaceae</taxon>
        <taxon>Clostridium</taxon>
    </lineage>
</organism>
<dbReference type="Gene3D" id="2.40.100.10">
    <property type="entry name" value="Cyclophilin-like"/>
    <property type="match status" value="1"/>
</dbReference>
<name>A0A0D1BPT5_CLOBO</name>
<feature type="domain" description="6-phospho-N-acetylmuramidase N-terminal" evidence="2">
    <location>
        <begin position="4"/>
        <end position="240"/>
    </location>
</feature>
<dbReference type="Pfam" id="PF19200">
    <property type="entry name" value="MupG_N"/>
    <property type="match status" value="1"/>
</dbReference>
<dbReference type="InterPro" id="IPR029000">
    <property type="entry name" value="Cyclophilin-like_dom_sf"/>
</dbReference>
<dbReference type="EMBL" id="JXSU01000008">
    <property type="protein sequence ID" value="KIS22250.1"/>
    <property type="molecule type" value="Genomic_DNA"/>
</dbReference>
<sequence>MRKLGISVYPSNTNSEKIKEYIELAAKYGFKRIFTCLISSEEMEIDQLISIFKDIIQFANTKGMEVVGDVEPEVFKRLKTSYSDLSIFKDIGFYGIRLDLGFSGVEESIMSFNKYGIKVELNMSNGTKYIDNILTYKPNLENILGCHNFYPHRYTGLSYKHFLKCSKQFKDLGIRTAAFVSSKEAKYGPWPVSEGLSTLEMHRELPIEVQTKHLFATGFIDDVIIANAFASEEELKALSKINKDMLEFKVNLVDEIPEVEKRIILDEFHFNRGDVSDYLVRSTQSRVKYKDHNFQAFNTVDIKRGDLLIESSLYKRYAGELQIALKDMKNSGKTNVVGRIADEEIFLIDYLEPWEKFGFTL</sequence>
<evidence type="ECO:0000259" key="1">
    <source>
        <dbReference type="Pfam" id="PF05913"/>
    </source>
</evidence>
<comment type="caution">
    <text evidence="3">The sequence shown here is derived from an EMBL/GenBank/DDBJ whole genome shotgun (WGS) entry which is preliminary data.</text>
</comment>
<evidence type="ECO:0000259" key="2">
    <source>
        <dbReference type="Pfam" id="PF19200"/>
    </source>
</evidence>
<evidence type="ECO:0000313" key="4">
    <source>
        <dbReference type="Proteomes" id="UP000032250"/>
    </source>
</evidence>
<protein>
    <submittedName>
        <fullName evidence="3">Outer surface protein</fullName>
    </submittedName>
</protein>
<dbReference type="OrthoDB" id="5809921at2"/>
<dbReference type="InterPro" id="IPR043797">
    <property type="entry name" value="MupG_N"/>
</dbReference>
<dbReference type="Proteomes" id="UP000032250">
    <property type="component" value="Unassembled WGS sequence"/>
</dbReference>
<dbReference type="SUPFAM" id="SSF51445">
    <property type="entry name" value="(Trans)glycosidases"/>
    <property type="match status" value="1"/>
</dbReference>
<dbReference type="PANTHER" id="PTHR38435:SF1">
    <property type="entry name" value="DUF871 DOMAIN-CONTAINING PROTEIN"/>
    <property type="match status" value="1"/>
</dbReference>
<dbReference type="InterPro" id="IPR017853">
    <property type="entry name" value="GH"/>
</dbReference>